<protein>
    <submittedName>
        <fullName evidence="1">Uncharacterized protein</fullName>
    </submittedName>
</protein>
<dbReference type="InParanoid" id="A0A1X7UFM6"/>
<accession>A0A1X7UFM6</accession>
<dbReference type="AlphaFoldDB" id="A0A1X7UFM6"/>
<dbReference type="EnsemblMetazoa" id="Aqu2.1.26450_001">
    <property type="protein sequence ID" value="Aqu2.1.26450_001"/>
    <property type="gene ID" value="Aqu2.1.26450"/>
</dbReference>
<proteinExistence type="predicted"/>
<reference evidence="1" key="1">
    <citation type="submission" date="2017-05" db="UniProtKB">
        <authorList>
            <consortium name="EnsemblMetazoa"/>
        </authorList>
    </citation>
    <scope>IDENTIFICATION</scope>
</reference>
<organism evidence="1">
    <name type="scientific">Amphimedon queenslandica</name>
    <name type="common">Sponge</name>
    <dbReference type="NCBI Taxonomy" id="400682"/>
    <lineage>
        <taxon>Eukaryota</taxon>
        <taxon>Metazoa</taxon>
        <taxon>Porifera</taxon>
        <taxon>Demospongiae</taxon>
        <taxon>Heteroscleromorpha</taxon>
        <taxon>Haplosclerida</taxon>
        <taxon>Niphatidae</taxon>
        <taxon>Amphimedon</taxon>
    </lineage>
</organism>
<evidence type="ECO:0000313" key="1">
    <source>
        <dbReference type="EnsemblMetazoa" id="Aqu2.1.26450_001"/>
    </source>
</evidence>
<sequence length="87" mass="9923">MLDEVRQGFPDDQTLAIFYKSVFLTPVEKKFKILQQDGNAPVCLFPKVNMCKEFNETILANLPSPTMKIRATNLINGTGNIHVRKKR</sequence>
<name>A0A1X7UFM6_AMPQE</name>